<accession>A0A6J5RU94</accession>
<name>A0A6J5RU94_9CAUD</name>
<organism evidence="1">
    <name type="scientific">uncultured Caudovirales phage</name>
    <dbReference type="NCBI Taxonomy" id="2100421"/>
    <lineage>
        <taxon>Viruses</taxon>
        <taxon>Duplodnaviria</taxon>
        <taxon>Heunggongvirae</taxon>
        <taxon>Uroviricota</taxon>
        <taxon>Caudoviricetes</taxon>
        <taxon>Peduoviridae</taxon>
        <taxon>Maltschvirus</taxon>
        <taxon>Maltschvirus maltsch</taxon>
    </lineage>
</organism>
<sequence>MSYGVKVWGPSGEVWLDSTLVTWNLVGSFEIPAGASLSGSATDLLGREFIAVQIPLEVPFVQSYSYEKNVVISGNSLSVSGGNQTAAVVVLCR</sequence>
<reference evidence="1" key="1">
    <citation type="submission" date="2020-05" db="EMBL/GenBank/DDBJ databases">
        <authorList>
            <person name="Chiriac C."/>
            <person name="Salcher M."/>
            <person name="Ghai R."/>
            <person name="Kavagutti S V."/>
        </authorList>
    </citation>
    <scope>NUCLEOTIDE SEQUENCE</scope>
</reference>
<dbReference type="EMBL" id="LR797250">
    <property type="protein sequence ID" value="CAB4195885.1"/>
    <property type="molecule type" value="Genomic_DNA"/>
</dbReference>
<evidence type="ECO:0000313" key="1">
    <source>
        <dbReference type="EMBL" id="CAB4195885.1"/>
    </source>
</evidence>
<gene>
    <name evidence="1" type="ORF">UFOVP1298_48</name>
</gene>
<proteinExistence type="predicted"/>
<protein>
    <submittedName>
        <fullName evidence="1">Uncharacterized protein</fullName>
    </submittedName>
</protein>